<evidence type="ECO:0000256" key="5">
    <source>
        <dbReference type="PROSITE-ProRule" id="PRU00520"/>
    </source>
</evidence>
<evidence type="ECO:0000256" key="6">
    <source>
        <dbReference type="RuleBase" id="RU000553"/>
    </source>
</evidence>
<name>A0ABU0RBW9_9MICO</name>
<evidence type="ECO:0000256" key="3">
    <source>
        <dbReference type="ARBA" id="ARBA00015991"/>
    </source>
</evidence>
<dbReference type="SUPFAM" id="SSF54975">
    <property type="entry name" value="Acylphosphatase/BLUF domain-like"/>
    <property type="match status" value="1"/>
</dbReference>
<dbReference type="GO" id="GO:0003998">
    <property type="term" value="F:acylphosphatase activity"/>
    <property type="evidence" value="ECO:0007669"/>
    <property type="project" value="UniProtKB-EC"/>
</dbReference>
<evidence type="ECO:0000313" key="9">
    <source>
        <dbReference type="EMBL" id="MDQ0894731.1"/>
    </source>
</evidence>
<dbReference type="Gene3D" id="3.30.70.100">
    <property type="match status" value="1"/>
</dbReference>
<organism evidence="9 10">
    <name type="scientific">Agromyces ramosus</name>
    <dbReference type="NCBI Taxonomy" id="33879"/>
    <lineage>
        <taxon>Bacteria</taxon>
        <taxon>Bacillati</taxon>
        <taxon>Actinomycetota</taxon>
        <taxon>Actinomycetes</taxon>
        <taxon>Micrococcales</taxon>
        <taxon>Microbacteriaceae</taxon>
        <taxon>Agromyces</taxon>
    </lineage>
</organism>
<dbReference type="InterPro" id="IPR017968">
    <property type="entry name" value="Acylphosphatase_CS"/>
</dbReference>
<protein>
    <recommendedName>
        <fullName evidence="3 5">Acylphosphatase</fullName>
        <ecNumber evidence="2 5">3.6.1.7</ecNumber>
    </recommendedName>
</protein>
<gene>
    <name evidence="9" type="ORF">QFZ26_002286</name>
</gene>
<sequence length="120" mass="12881">MVRAERSPVVRRTGRAGVAAVAAAADEYAEGVIRRHVVVHGYVQGVGFRYAARAEARRLELGGWVRNRPDGTVEAEIEGDEASVAAMLDWLATGPRGAMVERTDVTELTATGERSFSVIA</sequence>
<dbReference type="PROSITE" id="PS00151">
    <property type="entry name" value="ACYLPHOSPHATASE_2"/>
    <property type="match status" value="1"/>
</dbReference>
<evidence type="ECO:0000256" key="1">
    <source>
        <dbReference type="ARBA" id="ARBA00005614"/>
    </source>
</evidence>
<dbReference type="RefSeq" id="WP_307042207.1">
    <property type="nucleotide sequence ID" value="NZ_JAUSYY010000001.1"/>
</dbReference>
<dbReference type="EC" id="3.6.1.7" evidence="2 5"/>
<feature type="domain" description="Acylphosphatase-like" evidence="8">
    <location>
        <begin position="34"/>
        <end position="120"/>
    </location>
</feature>
<keyword evidence="5 6" id="KW-0378">Hydrolase</keyword>
<evidence type="ECO:0000313" key="10">
    <source>
        <dbReference type="Proteomes" id="UP001239083"/>
    </source>
</evidence>
<comment type="similarity">
    <text evidence="1 7">Belongs to the acylphosphatase family.</text>
</comment>
<dbReference type="EMBL" id="JAUSYY010000001">
    <property type="protein sequence ID" value="MDQ0894731.1"/>
    <property type="molecule type" value="Genomic_DNA"/>
</dbReference>
<feature type="active site" evidence="5">
    <location>
        <position position="49"/>
    </location>
</feature>
<evidence type="ECO:0000256" key="7">
    <source>
        <dbReference type="RuleBase" id="RU004168"/>
    </source>
</evidence>
<dbReference type="PANTHER" id="PTHR47268">
    <property type="entry name" value="ACYLPHOSPHATASE"/>
    <property type="match status" value="1"/>
</dbReference>
<comment type="caution">
    <text evidence="9">The sequence shown here is derived from an EMBL/GenBank/DDBJ whole genome shotgun (WGS) entry which is preliminary data.</text>
</comment>
<dbReference type="PROSITE" id="PS00150">
    <property type="entry name" value="ACYLPHOSPHATASE_1"/>
    <property type="match status" value="1"/>
</dbReference>
<dbReference type="Proteomes" id="UP001239083">
    <property type="component" value="Unassembled WGS sequence"/>
</dbReference>
<feature type="active site" evidence="5">
    <location>
        <position position="67"/>
    </location>
</feature>
<reference evidence="9 10" key="1">
    <citation type="submission" date="2023-07" db="EMBL/GenBank/DDBJ databases">
        <title>Comparative genomics of wheat-associated soil bacteria to identify genetic determinants of phenazine resistance.</title>
        <authorList>
            <person name="Mouncey N."/>
        </authorList>
    </citation>
    <scope>NUCLEOTIDE SEQUENCE [LARGE SCALE GENOMIC DNA]</scope>
    <source>
        <strain evidence="9 10">V3I3</strain>
    </source>
</reference>
<dbReference type="PRINTS" id="PR00112">
    <property type="entry name" value="ACYLPHPHTASE"/>
</dbReference>
<evidence type="ECO:0000259" key="8">
    <source>
        <dbReference type="PROSITE" id="PS51160"/>
    </source>
</evidence>
<dbReference type="InterPro" id="IPR001792">
    <property type="entry name" value="Acylphosphatase-like_dom"/>
</dbReference>
<evidence type="ECO:0000256" key="4">
    <source>
        <dbReference type="ARBA" id="ARBA00047645"/>
    </source>
</evidence>
<dbReference type="PANTHER" id="PTHR47268:SF4">
    <property type="entry name" value="ACYLPHOSPHATASE"/>
    <property type="match status" value="1"/>
</dbReference>
<dbReference type="InterPro" id="IPR020456">
    <property type="entry name" value="Acylphosphatase"/>
</dbReference>
<dbReference type="InterPro" id="IPR036046">
    <property type="entry name" value="Acylphosphatase-like_dom_sf"/>
</dbReference>
<evidence type="ECO:0000256" key="2">
    <source>
        <dbReference type="ARBA" id="ARBA00012150"/>
    </source>
</evidence>
<keyword evidence="10" id="KW-1185">Reference proteome</keyword>
<comment type="catalytic activity">
    <reaction evidence="4 5 6">
        <text>an acyl phosphate + H2O = a carboxylate + phosphate + H(+)</text>
        <dbReference type="Rhea" id="RHEA:14965"/>
        <dbReference type="ChEBI" id="CHEBI:15377"/>
        <dbReference type="ChEBI" id="CHEBI:15378"/>
        <dbReference type="ChEBI" id="CHEBI:29067"/>
        <dbReference type="ChEBI" id="CHEBI:43474"/>
        <dbReference type="ChEBI" id="CHEBI:59918"/>
        <dbReference type="EC" id="3.6.1.7"/>
    </reaction>
</comment>
<proteinExistence type="inferred from homology"/>
<dbReference type="PROSITE" id="PS51160">
    <property type="entry name" value="ACYLPHOSPHATASE_3"/>
    <property type="match status" value="1"/>
</dbReference>
<dbReference type="Pfam" id="PF00708">
    <property type="entry name" value="Acylphosphatase"/>
    <property type="match status" value="1"/>
</dbReference>
<accession>A0ABU0RBW9</accession>